<keyword evidence="1" id="KW-1133">Transmembrane helix</keyword>
<keyword evidence="1" id="KW-0472">Membrane</keyword>
<evidence type="ECO:0000313" key="2">
    <source>
        <dbReference type="EMBL" id="TDR52641.1"/>
    </source>
</evidence>
<protein>
    <recommendedName>
        <fullName evidence="4">TVP38/TMEM64 family membrane protein</fullName>
    </recommendedName>
</protein>
<reference evidence="2 3" key="1">
    <citation type="submission" date="2019-03" db="EMBL/GenBank/DDBJ databases">
        <title>Genomic Encyclopedia of Type Strains, Phase III (KMG-III): the genomes of soil and plant-associated and newly described type strains.</title>
        <authorList>
            <person name="Whitman W."/>
        </authorList>
    </citation>
    <scope>NUCLEOTIDE SEQUENCE [LARGE SCALE GENOMIC DNA]</scope>
    <source>
        <strain evidence="2 3">CECT 7972</strain>
    </source>
</reference>
<sequence length="203" mass="23207">MNIRLKVMFIVLGLIAIIILGYIIYKDYSADFKLFLDPDADRTQLMESIRRHKLKDALLLVALTAIMCAIPGVPNSVIGILIGVSFGPWLGVLMNATGNILGNFIVIIMLRKFGISKKANRSNQFIKSKQVKSIHSQYFTHEKTVLRHHSGLHDSNTPIRYRELHSSQIKNTTKITFASDYIRCFTYFIPICIWRGCVTKRKY</sequence>
<evidence type="ECO:0008006" key="4">
    <source>
        <dbReference type="Google" id="ProtNLM"/>
    </source>
</evidence>
<feature type="transmembrane region" description="Helical" evidence="1">
    <location>
        <begin position="89"/>
        <end position="110"/>
    </location>
</feature>
<name>A0A4R6ZJU3_9LIST</name>
<dbReference type="STRING" id="1265846.PROCOU_07328"/>
<feature type="transmembrane region" description="Helical" evidence="1">
    <location>
        <begin position="57"/>
        <end position="83"/>
    </location>
</feature>
<proteinExistence type="predicted"/>
<keyword evidence="1" id="KW-0812">Transmembrane</keyword>
<dbReference type="EMBL" id="SNZK01000007">
    <property type="protein sequence ID" value="TDR52641.1"/>
    <property type="molecule type" value="Genomic_DNA"/>
</dbReference>
<feature type="transmembrane region" description="Helical" evidence="1">
    <location>
        <begin position="6"/>
        <end position="25"/>
    </location>
</feature>
<accession>A0A4R6ZJU3</accession>
<keyword evidence="3" id="KW-1185">Reference proteome</keyword>
<gene>
    <name evidence="2" type="ORF">DFP96_10778</name>
</gene>
<dbReference type="Proteomes" id="UP000295558">
    <property type="component" value="Unassembled WGS sequence"/>
</dbReference>
<evidence type="ECO:0000313" key="3">
    <source>
        <dbReference type="Proteomes" id="UP000295558"/>
    </source>
</evidence>
<organism evidence="2 3">
    <name type="scientific">Listeria rocourtiae</name>
    <dbReference type="NCBI Taxonomy" id="647910"/>
    <lineage>
        <taxon>Bacteria</taxon>
        <taxon>Bacillati</taxon>
        <taxon>Bacillota</taxon>
        <taxon>Bacilli</taxon>
        <taxon>Bacillales</taxon>
        <taxon>Listeriaceae</taxon>
        <taxon>Listeria</taxon>
    </lineage>
</organism>
<comment type="caution">
    <text evidence="2">The sequence shown here is derived from an EMBL/GenBank/DDBJ whole genome shotgun (WGS) entry which is preliminary data.</text>
</comment>
<evidence type="ECO:0000256" key="1">
    <source>
        <dbReference type="SAM" id="Phobius"/>
    </source>
</evidence>
<dbReference type="AlphaFoldDB" id="A0A4R6ZJU3"/>